<reference evidence="1 2" key="1">
    <citation type="submission" date="2014-06" db="EMBL/GenBank/DDBJ databases">
        <title>Whole Genome Sequences of Three Symbiotic Endozoicomonas Bacteria.</title>
        <authorList>
            <person name="Neave M.J."/>
            <person name="Apprill A."/>
            <person name="Voolstra C.R."/>
        </authorList>
    </citation>
    <scope>NUCLEOTIDE SEQUENCE [LARGE SCALE GENOMIC DNA]</scope>
    <source>
        <strain evidence="1 2">DSM 25634</strain>
    </source>
</reference>
<sequence>MRFSDLTTGIILFDLSGYQFPSKNWDDFVVTIMGWWLRAIIDLKTGASRKEELYFMDGPYLVTVEKRNTSMCSLFFMERDIAVLKTVDLYPLDDLADSLLSAAQQVYSTCLEHQWQDEDKDVKYLKERIDQLSELYPDLGTECQA</sequence>
<dbReference type="RefSeq" id="WP_034840172.1">
    <property type="nucleotide sequence ID" value="NZ_JOKH01000005.1"/>
</dbReference>
<name>A0A081NDM0_9GAMM</name>
<evidence type="ECO:0000313" key="2">
    <source>
        <dbReference type="Proteomes" id="UP000028073"/>
    </source>
</evidence>
<accession>A0A081NDM0</accession>
<gene>
    <name evidence="1" type="ORF">GZ78_22130</name>
</gene>
<proteinExistence type="predicted"/>
<keyword evidence="2" id="KW-1185">Reference proteome</keyword>
<dbReference type="STRING" id="1137799.GZ78_22130"/>
<comment type="caution">
    <text evidence="1">The sequence shown here is derived from an EMBL/GenBank/DDBJ whole genome shotgun (WGS) entry which is preliminary data.</text>
</comment>
<protein>
    <submittedName>
        <fullName evidence="1">Uncharacterized protein</fullName>
    </submittedName>
</protein>
<organism evidence="1 2">
    <name type="scientific">Endozoicomonas numazuensis</name>
    <dbReference type="NCBI Taxonomy" id="1137799"/>
    <lineage>
        <taxon>Bacteria</taxon>
        <taxon>Pseudomonadati</taxon>
        <taxon>Pseudomonadota</taxon>
        <taxon>Gammaproteobacteria</taxon>
        <taxon>Oceanospirillales</taxon>
        <taxon>Endozoicomonadaceae</taxon>
        <taxon>Endozoicomonas</taxon>
    </lineage>
</organism>
<dbReference type="eggNOG" id="ENOG5033AAB">
    <property type="taxonomic scope" value="Bacteria"/>
</dbReference>
<dbReference type="AlphaFoldDB" id="A0A081NDM0"/>
<evidence type="ECO:0000313" key="1">
    <source>
        <dbReference type="EMBL" id="KEQ16543.1"/>
    </source>
</evidence>
<dbReference type="EMBL" id="JOKH01000005">
    <property type="protein sequence ID" value="KEQ16543.1"/>
    <property type="molecule type" value="Genomic_DNA"/>
</dbReference>
<dbReference type="Proteomes" id="UP000028073">
    <property type="component" value="Unassembled WGS sequence"/>
</dbReference>